<feature type="transmembrane region" description="Helical" evidence="1">
    <location>
        <begin position="12"/>
        <end position="35"/>
    </location>
</feature>
<dbReference type="EMBL" id="BAAAUX010000011">
    <property type="protein sequence ID" value="GAA2788636.1"/>
    <property type="molecule type" value="Genomic_DNA"/>
</dbReference>
<evidence type="ECO:0000259" key="3">
    <source>
        <dbReference type="Pfam" id="PF23494"/>
    </source>
</evidence>
<keyword evidence="1" id="KW-0812">Transmembrane</keyword>
<gene>
    <name evidence="4" type="ORF">GCM10010470_24090</name>
</gene>
<evidence type="ECO:0008006" key="6">
    <source>
        <dbReference type="Google" id="ProtNLM"/>
    </source>
</evidence>
<dbReference type="InterPro" id="IPR057798">
    <property type="entry name" value="PH_YqeB"/>
</dbReference>
<reference evidence="4 5" key="1">
    <citation type="journal article" date="2019" name="Int. J. Syst. Evol. Microbiol.">
        <title>The Global Catalogue of Microorganisms (GCM) 10K type strain sequencing project: providing services to taxonomists for standard genome sequencing and annotation.</title>
        <authorList>
            <consortium name="The Broad Institute Genomics Platform"/>
            <consortium name="The Broad Institute Genome Sequencing Center for Infectious Disease"/>
            <person name="Wu L."/>
            <person name="Ma J."/>
        </authorList>
    </citation>
    <scope>NUCLEOTIDE SEQUENCE [LARGE SCALE GENOMIC DNA]</scope>
    <source>
        <strain evidence="4 5">JCM 9383</strain>
    </source>
</reference>
<evidence type="ECO:0000313" key="4">
    <source>
        <dbReference type="EMBL" id="GAA2788636.1"/>
    </source>
</evidence>
<organism evidence="4 5">
    <name type="scientific">Saccharopolyspora taberi</name>
    <dbReference type="NCBI Taxonomy" id="60895"/>
    <lineage>
        <taxon>Bacteria</taxon>
        <taxon>Bacillati</taxon>
        <taxon>Actinomycetota</taxon>
        <taxon>Actinomycetes</taxon>
        <taxon>Pseudonocardiales</taxon>
        <taxon>Pseudonocardiaceae</taxon>
        <taxon>Saccharopolyspora</taxon>
    </lineage>
</organism>
<comment type="caution">
    <text evidence="4">The sequence shown here is derived from an EMBL/GenBank/DDBJ whole genome shotgun (WGS) entry which is preliminary data.</text>
</comment>
<feature type="domain" description="Cysteinyl-tRNA ligase anticodon binding" evidence="2">
    <location>
        <begin position="167"/>
        <end position="216"/>
    </location>
</feature>
<dbReference type="Proteomes" id="UP001500979">
    <property type="component" value="Unassembled WGS sequence"/>
</dbReference>
<feature type="domain" description="YqeB PH" evidence="3">
    <location>
        <begin position="4"/>
        <end position="149"/>
    </location>
</feature>
<name>A0ABN3VBA5_9PSEU</name>
<keyword evidence="5" id="KW-1185">Reference proteome</keyword>
<sequence>MVEPALVRYGSWIVCPLLGAGLGWLLRAVAGWVVSLPWAPLQGPFELLQSIPEPAGTLGAMGLGVLAGLAFALLWAVGRLAVTVSDERVEWKRDDRTESADRASVGLVFVDGKELVLLDNAGAELARETSDLSADRLRTAFREHGYSWSDDGDPHAADYQLWVDGVPGISERANALLRARQHALEKSRTDDVKRLRAELRKTGVFVRDEKKHQYWRGPAVGQE</sequence>
<proteinExistence type="predicted"/>
<evidence type="ECO:0000256" key="1">
    <source>
        <dbReference type="SAM" id="Phobius"/>
    </source>
</evidence>
<dbReference type="InterPro" id="IPR056411">
    <property type="entry name" value="CysS_C"/>
</dbReference>
<keyword evidence="1" id="KW-1133">Transmembrane helix</keyword>
<accession>A0ABN3VBA5</accession>
<keyword evidence="1" id="KW-0472">Membrane</keyword>
<dbReference type="Pfam" id="PF23493">
    <property type="entry name" value="CysS_C"/>
    <property type="match status" value="1"/>
</dbReference>
<feature type="transmembrane region" description="Helical" evidence="1">
    <location>
        <begin position="55"/>
        <end position="78"/>
    </location>
</feature>
<protein>
    <recommendedName>
        <fullName evidence="6">DUF308 domain-containing protein</fullName>
    </recommendedName>
</protein>
<evidence type="ECO:0000259" key="2">
    <source>
        <dbReference type="Pfam" id="PF23493"/>
    </source>
</evidence>
<evidence type="ECO:0000313" key="5">
    <source>
        <dbReference type="Proteomes" id="UP001500979"/>
    </source>
</evidence>
<dbReference type="Pfam" id="PF23494">
    <property type="entry name" value="bPH_10"/>
    <property type="match status" value="1"/>
</dbReference>